<dbReference type="InterPro" id="IPR050715">
    <property type="entry name" value="LRR-SigEffector_domain"/>
</dbReference>
<dbReference type="InterPro" id="IPR001611">
    <property type="entry name" value="Leu-rich_rpt"/>
</dbReference>
<evidence type="ECO:0000256" key="1">
    <source>
        <dbReference type="ARBA" id="ARBA00022614"/>
    </source>
</evidence>
<comment type="caution">
    <text evidence="3">The sequence shown here is derived from an EMBL/GenBank/DDBJ whole genome shotgun (WGS) entry which is preliminary data.</text>
</comment>
<evidence type="ECO:0000313" key="3">
    <source>
        <dbReference type="EMBL" id="NME66697.1"/>
    </source>
</evidence>
<keyword evidence="1" id="KW-0433">Leucine-rich repeat</keyword>
<protein>
    <recommendedName>
        <fullName evidence="5">Leucine-rich repeat domain-containing protein</fullName>
    </recommendedName>
</protein>
<dbReference type="InterPro" id="IPR032675">
    <property type="entry name" value="LRR_dom_sf"/>
</dbReference>
<proteinExistence type="predicted"/>
<dbReference type="AlphaFoldDB" id="A0A7X9P0D9"/>
<gene>
    <name evidence="3" type="ORF">HHU12_01855</name>
</gene>
<accession>A0A7X9P0D9</accession>
<dbReference type="PROSITE" id="PS51450">
    <property type="entry name" value="LRR"/>
    <property type="match status" value="1"/>
</dbReference>
<dbReference type="Gene3D" id="3.80.10.10">
    <property type="entry name" value="Ribonuclease Inhibitor"/>
    <property type="match status" value="1"/>
</dbReference>
<keyword evidence="4" id="KW-1185">Reference proteome</keyword>
<keyword evidence="2" id="KW-0677">Repeat</keyword>
<reference evidence="3 4" key="1">
    <citation type="submission" date="2020-04" db="EMBL/GenBank/DDBJ databases">
        <title>Flammeovirga sp. SR4, a novel species isolated from seawater.</title>
        <authorList>
            <person name="Wang X."/>
        </authorList>
    </citation>
    <scope>NUCLEOTIDE SEQUENCE [LARGE SCALE GENOMIC DNA]</scope>
    <source>
        <strain evidence="3 4">ATCC 23126</strain>
    </source>
</reference>
<sequence length="389" mass="44672">MAIIQSCSLSEQEAIHKLQQMHQSSFDYELNENTKKVESISFNKDTSLKEIPEEILAFEHLKTLEIRRTGITEIPEFISYFKHIQELRFSINPIQQVADIFEQFPELEYLSLSHTKITELPPSIFKCKKLKNLLYINTPINGFDERLYLLKDQLEILFLSKCEELPPKISTFKNVSDFGVTLGKSFKYIDDLPKLKMLTLDNSTASRFPKDFKTIKKLRNLSLVNCDKITELPASLGYAELGEYDLVSFNFNGCKKLRGLPESFKNLKNIRTFYLDSCFNFSYIPLGLRIGSLTAIGANWLKMPKNLLNTPCTRLWIDGHRMGTIRGISGMKGLDFAVIINGNILKVPEELCEMKDLHHINLENNKIKNYPAFWKNCPELDIALGGNPL</sequence>
<name>A0A7X9P0D9_9BACT</name>
<dbReference type="EMBL" id="JABANE010000003">
    <property type="protein sequence ID" value="NME66697.1"/>
    <property type="molecule type" value="Genomic_DNA"/>
</dbReference>
<dbReference type="SMART" id="SM00369">
    <property type="entry name" value="LRR_TYP"/>
    <property type="match status" value="2"/>
</dbReference>
<dbReference type="PANTHER" id="PTHR45752">
    <property type="entry name" value="LEUCINE-RICH REPEAT-CONTAINING"/>
    <property type="match status" value="1"/>
</dbReference>
<dbReference type="PANTHER" id="PTHR45752:SF196">
    <property type="entry name" value="GH17740P"/>
    <property type="match status" value="1"/>
</dbReference>
<evidence type="ECO:0000256" key="2">
    <source>
        <dbReference type="ARBA" id="ARBA00022737"/>
    </source>
</evidence>
<dbReference type="RefSeq" id="WP_169654443.1">
    <property type="nucleotide sequence ID" value="NZ_JABANE010000003.1"/>
</dbReference>
<dbReference type="Proteomes" id="UP000576082">
    <property type="component" value="Unassembled WGS sequence"/>
</dbReference>
<dbReference type="SUPFAM" id="SSF52058">
    <property type="entry name" value="L domain-like"/>
    <property type="match status" value="1"/>
</dbReference>
<evidence type="ECO:0000313" key="4">
    <source>
        <dbReference type="Proteomes" id="UP000576082"/>
    </source>
</evidence>
<dbReference type="Pfam" id="PF00560">
    <property type="entry name" value="LRR_1"/>
    <property type="match status" value="1"/>
</dbReference>
<evidence type="ECO:0008006" key="5">
    <source>
        <dbReference type="Google" id="ProtNLM"/>
    </source>
</evidence>
<dbReference type="InterPro" id="IPR003591">
    <property type="entry name" value="Leu-rich_rpt_typical-subtyp"/>
</dbReference>
<organism evidence="3 4">
    <name type="scientific">Flammeovirga aprica JL-4</name>
    <dbReference type="NCBI Taxonomy" id="694437"/>
    <lineage>
        <taxon>Bacteria</taxon>
        <taxon>Pseudomonadati</taxon>
        <taxon>Bacteroidota</taxon>
        <taxon>Cytophagia</taxon>
        <taxon>Cytophagales</taxon>
        <taxon>Flammeovirgaceae</taxon>
        <taxon>Flammeovirga</taxon>
    </lineage>
</organism>